<dbReference type="Gene3D" id="6.10.280.10">
    <property type="entry name" value="Mediator complex, subunit Med21"/>
    <property type="match status" value="1"/>
</dbReference>
<sequence length="138" mass="14834">MDIVSQLQDQVNKIAFLACNTVGPLQRDAPSSRLSQHYPEPPPPPSSADGLPSISDPKAMAAALVQAAKEFDALIAALPITEGGEEAQLKVIAMLQAENEEVGQELQKELEAADAELMHVRELFHTAADNCLRLNPPQ</sequence>
<dbReference type="AlphaFoldDB" id="A0A9D4UYA4"/>
<organism evidence="9 10">
    <name type="scientific">Adiantum capillus-veneris</name>
    <name type="common">Maidenhair fern</name>
    <dbReference type="NCBI Taxonomy" id="13818"/>
    <lineage>
        <taxon>Eukaryota</taxon>
        <taxon>Viridiplantae</taxon>
        <taxon>Streptophyta</taxon>
        <taxon>Embryophyta</taxon>
        <taxon>Tracheophyta</taxon>
        <taxon>Polypodiopsida</taxon>
        <taxon>Polypodiidae</taxon>
        <taxon>Polypodiales</taxon>
        <taxon>Pteridineae</taxon>
        <taxon>Pteridaceae</taxon>
        <taxon>Vittarioideae</taxon>
        <taxon>Adiantum</taxon>
    </lineage>
</organism>
<keyword evidence="7" id="KW-0175">Coiled coil</keyword>
<evidence type="ECO:0000256" key="5">
    <source>
        <dbReference type="ARBA" id="ARBA00023242"/>
    </source>
</evidence>
<keyword evidence="5 6" id="KW-0539">Nucleus</keyword>
<evidence type="ECO:0000256" key="1">
    <source>
        <dbReference type="ARBA" id="ARBA00004123"/>
    </source>
</evidence>
<reference evidence="9" key="1">
    <citation type="submission" date="2021-01" db="EMBL/GenBank/DDBJ databases">
        <title>Adiantum capillus-veneris genome.</title>
        <authorList>
            <person name="Fang Y."/>
            <person name="Liao Q."/>
        </authorList>
    </citation>
    <scope>NUCLEOTIDE SEQUENCE</scope>
    <source>
        <strain evidence="9">H3</strain>
        <tissue evidence="9">Leaf</tissue>
    </source>
</reference>
<dbReference type="Proteomes" id="UP000886520">
    <property type="component" value="Chromosome 8"/>
</dbReference>
<dbReference type="Pfam" id="PF11221">
    <property type="entry name" value="Med21"/>
    <property type="match status" value="1"/>
</dbReference>
<dbReference type="GO" id="GO:0003712">
    <property type="term" value="F:transcription coregulator activity"/>
    <property type="evidence" value="ECO:0007669"/>
    <property type="project" value="TreeGrafter"/>
</dbReference>
<keyword evidence="3 6" id="KW-0010">Activator</keyword>
<gene>
    <name evidence="9" type="ORF">GOP47_0008299</name>
</gene>
<comment type="similarity">
    <text evidence="6">Belongs to the Mediator complex subunit 21 family.</text>
</comment>
<protein>
    <recommendedName>
        <fullName evidence="6">Mediator of RNA polymerase II transcription subunit 21</fullName>
    </recommendedName>
</protein>
<dbReference type="GO" id="GO:0006357">
    <property type="term" value="P:regulation of transcription by RNA polymerase II"/>
    <property type="evidence" value="ECO:0007669"/>
    <property type="project" value="TreeGrafter"/>
</dbReference>
<dbReference type="InterPro" id="IPR021384">
    <property type="entry name" value="Mediator_Med21"/>
</dbReference>
<keyword evidence="4 6" id="KW-0804">Transcription</keyword>
<proteinExistence type="inferred from homology"/>
<evidence type="ECO:0000256" key="4">
    <source>
        <dbReference type="ARBA" id="ARBA00023163"/>
    </source>
</evidence>
<keyword evidence="10" id="KW-1185">Reference proteome</keyword>
<feature type="region of interest" description="Disordered" evidence="8">
    <location>
        <begin position="28"/>
        <end position="55"/>
    </location>
</feature>
<evidence type="ECO:0000256" key="7">
    <source>
        <dbReference type="SAM" id="Coils"/>
    </source>
</evidence>
<dbReference type="SUPFAM" id="SSF140718">
    <property type="entry name" value="Mediator hinge subcomplex-like"/>
    <property type="match status" value="1"/>
</dbReference>
<dbReference type="PANTHER" id="PTHR13381">
    <property type="entry name" value="RNA POLYMERASE II HOLOENZYME COMPONENT SRB7"/>
    <property type="match status" value="1"/>
</dbReference>
<accession>A0A9D4UYA4</accession>
<feature type="coiled-coil region" evidence="7">
    <location>
        <begin position="92"/>
        <end position="123"/>
    </location>
</feature>
<dbReference type="OrthoDB" id="526653at2759"/>
<evidence type="ECO:0000313" key="9">
    <source>
        <dbReference type="EMBL" id="KAI5076234.1"/>
    </source>
</evidence>
<comment type="subcellular location">
    <subcellularLocation>
        <location evidence="1 6">Nucleus</location>
    </subcellularLocation>
</comment>
<comment type="subunit">
    <text evidence="6">Component of the Mediator complex.</text>
</comment>
<evidence type="ECO:0000256" key="6">
    <source>
        <dbReference type="RuleBase" id="RU366036"/>
    </source>
</evidence>
<evidence type="ECO:0000256" key="3">
    <source>
        <dbReference type="ARBA" id="ARBA00023159"/>
    </source>
</evidence>
<dbReference type="InterPro" id="IPR037212">
    <property type="entry name" value="Med7/Med21-like"/>
</dbReference>
<evidence type="ECO:0000256" key="2">
    <source>
        <dbReference type="ARBA" id="ARBA00023015"/>
    </source>
</evidence>
<evidence type="ECO:0000313" key="10">
    <source>
        <dbReference type="Proteomes" id="UP000886520"/>
    </source>
</evidence>
<comment type="function">
    <text evidence="6">Component of the Mediator complex, a coactivator involved in the regulated transcription of nearly all RNA polymerase II-dependent genes. Mediator functions as a bridge to convey information from gene-specific regulatory proteins to the basal RNA polymerase II transcription machinery. Mediator is recruited to promoters by direct interactions with regulatory proteins and serves as a scaffold for the assembly of a functional preinitiation complex with RNA polymerase II and the general transcription factors.</text>
</comment>
<name>A0A9D4UYA4_ADICA</name>
<comment type="caution">
    <text evidence="9">The sequence shown here is derived from an EMBL/GenBank/DDBJ whole genome shotgun (WGS) entry which is preliminary data.</text>
</comment>
<dbReference type="PANTHER" id="PTHR13381:SF0">
    <property type="entry name" value="MEDIATOR OF RNA POLYMERASE II TRANSCRIPTION SUBUNIT 21"/>
    <property type="match status" value="1"/>
</dbReference>
<keyword evidence="2 6" id="KW-0805">Transcription regulation</keyword>
<dbReference type="EMBL" id="JABFUD020000008">
    <property type="protein sequence ID" value="KAI5076234.1"/>
    <property type="molecule type" value="Genomic_DNA"/>
</dbReference>
<evidence type="ECO:0000256" key="8">
    <source>
        <dbReference type="SAM" id="MobiDB-lite"/>
    </source>
</evidence>
<dbReference type="GO" id="GO:0016592">
    <property type="term" value="C:mediator complex"/>
    <property type="evidence" value="ECO:0007669"/>
    <property type="project" value="UniProtKB-UniRule"/>
</dbReference>